<name>A0ACC3SYS7_LIPKO</name>
<dbReference type="EMBL" id="MU971380">
    <property type="protein sequence ID" value="KAK9236783.1"/>
    <property type="molecule type" value="Genomic_DNA"/>
</dbReference>
<evidence type="ECO:0000313" key="2">
    <source>
        <dbReference type="Proteomes" id="UP001433508"/>
    </source>
</evidence>
<accession>A0ACC3SYS7</accession>
<sequence length="1097" mass="123394">MQPHPSLSASTWPAFHGVVPASSTSAPPRVEYENPVRLPVGLAVSGAGVPLNKPLVTSPIENTSFPLNAVSLAGAQPSVSRDPHIVASPLEAPESCMPVPVGIPGVIPPQVWRAMPYIGAAEGQQLGLGPSYPANSHQSAFILSQLEVLRQLNAIYTRYPSESLRHSIMNFHAYLGTVLPPVPFPNTYRLGDRASIPPAQVTTQHTQFTQRQQNIPQVSMNATPSPNDSSYWPVILQTGTSPMHSSTDGSLSDISRISISNSSRATQIPPPMEEITQELFSNVTISPKLRQGSSGVSQPTTSNVERSGASTRNGSIDENELEWIPDIYAKKFIPVWFMNVNTFAAVRTESTPPPDFDLKIYVEGFAGQKLVSREVTPPFRYEFITAARQDLSVSTYNSKFSHFIDIEIKAQKKELRNYDLYGVSLEESDREKALFKLKCPGIREFTPAVSVGDLLLFRQLRPQYSAYESHAFTGYEYSGYVWHVDRAKGEVIVRLDGLVVESNIFNVQFVLDELFYWKCAMAVAKLQDEMQSDTSGFARKILFPECEDGITHESLPRGVFDLDWYDKDLNYEQQRAIDSILKRNYGNVPFLLSGPPGTGKTKTMVELALQLVKESPLCHILLCAPSDEAADTLALRLRHNLNNKKMFRLNRSTRAFDEVPTELLAFCAIEFVDSQDMFVIPEFKILMHYQIVVCSCRDANILNEAQCSNKSLATVERYMMEAFGHSQRTLHWTALLIDEAGQATEPETLIPLRVVMTDRSYVDDSPIVVMAGDHRQLGARTVSRNDKASELDVSLFERLMERPFYAEHPLSRKRQFRSGSKARGPYVRPAFSNLVRNYRSHPALLAVPSSLFYYDTLLPEATKINGLCAWERLPNHKMPMLFIENKGPDEMVEEGVSWFNVDEINLCFAVVKDLVDRNSVTPLEIAIAVPFREQIRRIRRKLRQQRLRDVNVGPIESYQGAEHRVVIVCTTRTRDRFIESDCQKGLGLVHEAKRFNVAITRAKELLVLIGNSDILQRDSNWRALLSFCYRNSLFDKLQPSQWMPNEEDVNAPLYYSRIERGIVYKSQMANSGVLTGEVIDDPMWLAGFTSEEAYLDA</sequence>
<organism evidence="1 2">
    <name type="scientific">Lipomyces kononenkoae</name>
    <name type="common">Yeast</name>
    <dbReference type="NCBI Taxonomy" id="34357"/>
    <lineage>
        <taxon>Eukaryota</taxon>
        <taxon>Fungi</taxon>
        <taxon>Dikarya</taxon>
        <taxon>Ascomycota</taxon>
        <taxon>Saccharomycotina</taxon>
        <taxon>Lipomycetes</taxon>
        <taxon>Lipomycetales</taxon>
        <taxon>Lipomycetaceae</taxon>
        <taxon>Lipomyces</taxon>
    </lineage>
</organism>
<proteinExistence type="predicted"/>
<evidence type="ECO:0000313" key="1">
    <source>
        <dbReference type="EMBL" id="KAK9236783.1"/>
    </source>
</evidence>
<reference evidence="2" key="1">
    <citation type="journal article" date="2024" name="Front. Bioeng. Biotechnol.">
        <title>Genome-scale model development and genomic sequencing of the oleaginous clade Lipomyces.</title>
        <authorList>
            <person name="Czajka J.J."/>
            <person name="Han Y."/>
            <person name="Kim J."/>
            <person name="Mondo S.J."/>
            <person name="Hofstad B.A."/>
            <person name="Robles A."/>
            <person name="Haridas S."/>
            <person name="Riley R."/>
            <person name="LaButti K."/>
            <person name="Pangilinan J."/>
            <person name="Andreopoulos W."/>
            <person name="Lipzen A."/>
            <person name="Yan J."/>
            <person name="Wang M."/>
            <person name="Ng V."/>
            <person name="Grigoriev I.V."/>
            <person name="Spatafora J.W."/>
            <person name="Magnuson J.K."/>
            <person name="Baker S.E."/>
            <person name="Pomraning K.R."/>
        </authorList>
    </citation>
    <scope>NUCLEOTIDE SEQUENCE [LARGE SCALE GENOMIC DNA]</scope>
    <source>
        <strain evidence="2">CBS 7786</strain>
    </source>
</reference>
<keyword evidence="1" id="KW-0378">Hydrolase</keyword>
<protein>
    <submittedName>
        <fullName evidence="1">P-loop containing nucleoside triphosphate hydrolase protein</fullName>
    </submittedName>
</protein>
<comment type="caution">
    <text evidence="1">The sequence shown here is derived from an EMBL/GenBank/DDBJ whole genome shotgun (WGS) entry which is preliminary data.</text>
</comment>
<gene>
    <name evidence="1" type="ORF">V1525DRAFT_433401</name>
</gene>
<dbReference type="Proteomes" id="UP001433508">
    <property type="component" value="Unassembled WGS sequence"/>
</dbReference>
<keyword evidence="2" id="KW-1185">Reference proteome</keyword>